<dbReference type="SUPFAM" id="SSF56529">
    <property type="entry name" value="FAH"/>
    <property type="match status" value="1"/>
</dbReference>
<dbReference type="Gene3D" id="3.90.850.10">
    <property type="entry name" value="Fumarylacetoacetase-like, C-terminal domain"/>
    <property type="match status" value="1"/>
</dbReference>
<dbReference type="GO" id="GO:0016853">
    <property type="term" value="F:isomerase activity"/>
    <property type="evidence" value="ECO:0007669"/>
    <property type="project" value="UniProtKB-KW"/>
</dbReference>
<dbReference type="Proteomes" id="UP000199473">
    <property type="component" value="Unassembled WGS sequence"/>
</dbReference>
<evidence type="ECO:0000259" key="3">
    <source>
        <dbReference type="Pfam" id="PF01557"/>
    </source>
</evidence>
<dbReference type="InterPro" id="IPR036663">
    <property type="entry name" value="Fumarylacetoacetase_C_sf"/>
</dbReference>
<dbReference type="EMBL" id="FOSQ01000008">
    <property type="protein sequence ID" value="SFK83681.1"/>
    <property type="molecule type" value="Genomic_DNA"/>
</dbReference>
<reference evidence="4 5" key="1">
    <citation type="submission" date="2016-10" db="EMBL/GenBank/DDBJ databases">
        <authorList>
            <person name="de Groot N.N."/>
        </authorList>
    </citation>
    <scope>NUCLEOTIDE SEQUENCE [LARGE SCALE GENOMIC DNA]</scope>
    <source>
        <strain evidence="4 5">DSM 19981</strain>
    </source>
</reference>
<dbReference type="PANTHER" id="PTHR42796">
    <property type="entry name" value="FUMARYLACETOACETATE HYDROLASE DOMAIN-CONTAINING PROTEIN 2A-RELATED"/>
    <property type="match status" value="1"/>
</dbReference>
<dbReference type="AlphaFoldDB" id="A0A1I4CUS8"/>
<keyword evidence="2" id="KW-0479">Metal-binding</keyword>
<sequence>MIRLATFLSRGDVRPRLGAVRGESMLDLTASLGGDWDMLRALALPVAELRGIIDRAKVALPLASCHVLPPIPNPGKIFCVGKNSKVHRAELAAKGMLLEDPKEPTSFVKLTETLVGDGARVVRPDGITTFDYEPELAFIISKRAFQVPREKARDYVGAVTVLNDLTAREIQKQEVQLGTKFWVSKNMPGFTPVGPYAVPLAEIADPYDLWLTCVVNGQQRLRVNTDEYIHRIEGIIAHFSRFMPFEAGDVIATGAPRGTAIGQPNAAELYLKPGDVCVAGLEGVMEITTHIVAPGEA</sequence>
<evidence type="ECO:0000256" key="1">
    <source>
        <dbReference type="ARBA" id="ARBA00010211"/>
    </source>
</evidence>
<name>A0A1I4CUS8_9PROT</name>
<dbReference type="PANTHER" id="PTHR42796:SF4">
    <property type="entry name" value="FUMARYLACETOACETATE HYDROLASE DOMAIN-CONTAINING PROTEIN 2A"/>
    <property type="match status" value="1"/>
</dbReference>
<dbReference type="RefSeq" id="WP_092961578.1">
    <property type="nucleotide sequence ID" value="NZ_FOSQ01000008.1"/>
</dbReference>
<dbReference type="Pfam" id="PF01557">
    <property type="entry name" value="FAA_hydrolase"/>
    <property type="match status" value="1"/>
</dbReference>
<evidence type="ECO:0000313" key="5">
    <source>
        <dbReference type="Proteomes" id="UP000199473"/>
    </source>
</evidence>
<feature type="domain" description="Fumarylacetoacetase-like C-terminal" evidence="3">
    <location>
        <begin position="76"/>
        <end position="291"/>
    </location>
</feature>
<accession>A0A1I4CUS8</accession>
<dbReference type="OrthoDB" id="5197601at2"/>
<dbReference type="STRING" id="1123062.SAMN02745775_108128"/>
<evidence type="ECO:0000256" key="2">
    <source>
        <dbReference type="ARBA" id="ARBA00022723"/>
    </source>
</evidence>
<proteinExistence type="inferred from homology"/>
<dbReference type="InterPro" id="IPR011234">
    <property type="entry name" value="Fumarylacetoacetase-like_C"/>
</dbReference>
<keyword evidence="4" id="KW-0413">Isomerase</keyword>
<comment type="similarity">
    <text evidence="1">Belongs to the FAH family.</text>
</comment>
<organism evidence="4 5">
    <name type="scientific">Falsiroseomonas stagni DSM 19981</name>
    <dbReference type="NCBI Taxonomy" id="1123062"/>
    <lineage>
        <taxon>Bacteria</taxon>
        <taxon>Pseudomonadati</taxon>
        <taxon>Pseudomonadota</taxon>
        <taxon>Alphaproteobacteria</taxon>
        <taxon>Acetobacterales</taxon>
        <taxon>Roseomonadaceae</taxon>
        <taxon>Falsiroseomonas</taxon>
    </lineage>
</organism>
<dbReference type="GO" id="GO:0046872">
    <property type="term" value="F:metal ion binding"/>
    <property type="evidence" value="ECO:0007669"/>
    <property type="project" value="UniProtKB-KW"/>
</dbReference>
<gene>
    <name evidence="4" type="ORF">SAMN02745775_108128</name>
</gene>
<evidence type="ECO:0000313" key="4">
    <source>
        <dbReference type="EMBL" id="SFK83681.1"/>
    </source>
</evidence>
<dbReference type="GO" id="GO:0044281">
    <property type="term" value="P:small molecule metabolic process"/>
    <property type="evidence" value="ECO:0007669"/>
    <property type="project" value="UniProtKB-ARBA"/>
</dbReference>
<protein>
    <submittedName>
        <fullName evidence="4">5-carboxymethyl-2-hydroxymuconate isomerase</fullName>
    </submittedName>
</protein>
<keyword evidence="5" id="KW-1185">Reference proteome</keyword>
<dbReference type="InterPro" id="IPR051121">
    <property type="entry name" value="FAH"/>
</dbReference>